<feature type="binding site" evidence="5">
    <location>
        <position position="89"/>
    </location>
    <ligand>
        <name>Zn(2+)</name>
        <dbReference type="ChEBI" id="CHEBI:29105"/>
    </ligand>
</feature>
<feature type="binding site" evidence="5">
    <location>
        <position position="73"/>
    </location>
    <ligand>
        <name>Zn(2+)</name>
        <dbReference type="ChEBI" id="CHEBI:29105"/>
    </ligand>
</feature>
<keyword evidence="2 5" id="KW-0533">Nickel</keyword>
<protein>
    <recommendedName>
        <fullName evidence="5">Hydrogenase maturation factor HypA</fullName>
    </recommendedName>
</protein>
<dbReference type="NCBIfam" id="TIGR00100">
    <property type="entry name" value="hypA"/>
    <property type="match status" value="1"/>
</dbReference>
<dbReference type="GO" id="GO:0008270">
    <property type="term" value="F:zinc ion binding"/>
    <property type="evidence" value="ECO:0007669"/>
    <property type="project" value="UniProtKB-UniRule"/>
</dbReference>
<evidence type="ECO:0000256" key="2">
    <source>
        <dbReference type="ARBA" id="ARBA00022596"/>
    </source>
</evidence>
<dbReference type="GO" id="GO:0016151">
    <property type="term" value="F:nickel cation binding"/>
    <property type="evidence" value="ECO:0007669"/>
    <property type="project" value="UniProtKB-UniRule"/>
</dbReference>
<dbReference type="GO" id="GO:0051604">
    <property type="term" value="P:protein maturation"/>
    <property type="evidence" value="ECO:0007669"/>
    <property type="project" value="InterPro"/>
</dbReference>
<organism evidence="6 7">
    <name type="scientific">Ketobacter alkanivorans</name>
    <dbReference type="NCBI Taxonomy" id="1917421"/>
    <lineage>
        <taxon>Bacteria</taxon>
        <taxon>Pseudomonadati</taxon>
        <taxon>Pseudomonadota</taxon>
        <taxon>Gammaproteobacteria</taxon>
        <taxon>Pseudomonadales</taxon>
        <taxon>Ketobacteraceae</taxon>
        <taxon>Ketobacter</taxon>
    </lineage>
</organism>
<dbReference type="Gene3D" id="3.30.2320.80">
    <property type="match status" value="1"/>
</dbReference>
<keyword evidence="3 5" id="KW-0479">Metal-binding</keyword>
<sequence length="113" mass="12422">MHEMSLCESILQIVEEESIRQSFRKVSEVHLAIGALAGVELEALKFSFDVVVQHSLAAGAVLHIEIVPAIGHCPVCGQKVVMESRYDACSRCGEYGLQLESGNDMRITHLEVQ</sequence>
<comment type="function">
    <text evidence="5">Involved in the maturation of [NiFe] hydrogenases. Required for nickel insertion into the metal center of the hydrogenase.</text>
</comment>
<proteinExistence type="inferred from homology"/>
<dbReference type="PIRSF" id="PIRSF004761">
    <property type="entry name" value="Hydrgn_mat_HypA"/>
    <property type="match status" value="1"/>
</dbReference>
<comment type="similarity">
    <text evidence="1 5">Belongs to the HypA/HybF family.</text>
</comment>
<evidence type="ECO:0000313" key="6">
    <source>
        <dbReference type="EMBL" id="AUM14317.1"/>
    </source>
</evidence>
<feature type="binding site" evidence="5">
    <location>
        <position position="2"/>
    </location>
    <ligand>
        <name>Ni(2+)</name>
        <dbReference type="ChEBI" id="CHEBI:49786"/>
    </ligand>
</feature>
<dbReference type="KEGG" id="kak:Kalk_18635"/>
<evidence type="ECO:0000256" key="1">
    <source>
        <dbReference type="ARBA" id="ARBA00010748"/>
    </source>
</evidence>
<dbReference type="Proteomes" id="UP000235116">
    <property type="component" value="Chromosome"/>
</dbReference>
<feature type="binding site" evidence="5">
    <location>
        <position position="92"/>
    </location>
    <ligand>
        <name>Zn(2+)</name>
        <dbReference type="ChEBI" id="CHEBI:29105"/>
    </ligand>
</feature>
<evidence type="ECO:0000256" key="5">
    <source>
        <dbReference type="HAMAP-Rule" id="MF_00213"/>
    </source>
</evidence>
<dbReference type="PANTHER" id="PTHR34535:SF3">
    <property type="entry name" value="HYDROGENASE MATURATION FACTOR HYPA"/>
    <property type="match status" value="1"/>
</dbReference>
<dbReference type="InterPro" id="IPR000688">
    <property type="entry name" value="HypA/HybF"/>
</dbReference>
<evidence type="ECO:0000256" key="4">
    <source>
        <dbReference type="ARBA" id="ARBA00022833"/>
    </source>
</evidence>
<name>A0A2K9LPY9_9GAMM</name>
<dbReference type="Pfam" id="PF01155">
    <property type="entry name" value="HypA"/>
    <property type="match status" value="1"/>
</dbReference>
<dbReference type="PANTHER" id="PTHR34535">
    <property type="entry name" value="HYDROGENASE MATURATION FACTOR HYPA"/>
    <property type="match status" value="1"/>
</dbReference>
<dbReference type="AlphaFoldDB" id="A0A2K9LPY9"/>
<reference evidence="7" key="1">
    <citation type="submission" date="2017-08" db="EMBL/GenBank/DDBJ databases">
        <title>Direct submision.</title>
        <authorList>
            <person name="Kim S.-J."/>
            <person name="Rhee S.-K."/>
        </authorList>
    </citation>
    <scope>NUCLEOTIDE SEQUENCE [LARGE SCALE GENOMIC DNA]</scope>
    <source>
        <strain evidence="7">GI5</strain>
    </source>
</reference>
<dbReference type="EMBL" id="CP022684">
    <property type="protein sequence ID" value="AUM14317.1"/>
    <property type="molecule type" value="Genomic_DNA"/>
</dbReference>
<dbReference type="InterPro" id="IPR020538">
    <property type="entry name" value="Hydgase_Ni_incorp_HypA/HybF_CS"/>
</dbReference>
<dbReference type="OrthoDB" id="288014at2"/>
<evidence type="ECO:0000313" key="7">
    <source>
        <dbReference type="Proteomes" id="UP000235116"/>
    </source>
</evidence>
<accession>A0A2K9LPY9</accession>
<keyword evidence="4 5" id="KW-0862">Zinc</keyword>
<dbReference type="HAMAP" id="MF_00213">
    <property type="entry name" value="HypA_HybF"/>
    <property type="match status" value="1"/>
</dbReference>
<keyword evidence="7" id="KW-1185">Reference proteome</keyword>
<feature type="binding site" evidence="5">
    <location>
        <position position="76"/>
    </location>
    <ligand>
        <name>Zn(2+)</name>
        <dbReference type="ChEBI" id="CHEBI:29105"/>
    </ligand>
</feature>
<dbReference type="PROSITE" id="PS01249">
    <property type="entry name" value="HYPA"/>
    <property type="match status" value="1"/>
</dbReference>
<gene>
    <name evidence="5 6" type="primary">hypA</name>
    <name evidence="6" type="ORF">Kalk_18635</name>
</gene>
<evidence type="ECO:0000256" key="3">
    <source>
        <dbReference type="ARBA" id="ARBA00022723"/>
    </source>
</evidence>